<evidence type="ECO:0000313" key="1">
    <source>
        <dbReference type="EMBL" id="QEY75121.1"/>
    </source>
</evidence>
<dbReference type="AlphaFoldDB" id="A0A9X7N537"/>
<reference evidence="1 2" key="1">
    <citation type="submission" date="2019-09" db="EMBL/GenBank/DDBJ databases">
        <title>Prosopis cineraria nodule microbiome.</title>
        <authorList>
            <person name="Chaluvadi S.R."/>
            <person name="Ali R."/>
            <person name="Wang X."/>
        </authorList>
    </citation>
    <scope>NUCLEOTIDE SEQUENCE [LARGE SCALE GENOMIC DNA]</scope>
    <source>
        <strain evidence="1 2">BG1</strain>
    </source>
</reference>
<keyword evidence="2" id="KW-1185">Reference proteome</keyword>
<dbReference type="KEGG" id="pden:F1C79_27785"/>
<accession>A0A9X7N537</accession>
<dbReference type="EMBL" id="CP043626">
    <property type="protein sequence ID" value="QEY75121.1"/>
    <property type="molecule type" value="Genomic_DNA"/>
</dbReference>
<gene>
    <name evidence="1" type="ORF">F1C79_27785</name>
</gene>
<name>A0A9X7N537_PSEDE</name>
<proteinExistence type="predicted"/>
<protein>
    <submittedName>
        <fullName evidence="1">Uncharacterized protein</fullName>
    </submittedName>
</protein>
<sequence length="227" mass="25317">MKRDHFLQLTRIWRRVGLSLRAQLLISRRVARQFDLLDEVEKAVYTRARRSLKSGLPFTKAKMAKLEDDYRAIRKMRKEGRLAIGEWLMQAGAEIEEELGVGGVCDALGINPAHRAEAAEAEPGKAVDFLAFVAGLEDSATYFGAKRPSPWKEGPLFHCILELMMKFTKENPGVLGDPFAPDGPLYGATKTLVRNDGTIETQRAALTLHSRDGTSRVIVRKPEVSRG</sequence>
<dbReference type="RefSeq" id="WP_151189173.1">
    <property type="nucleotide sequence ID" value="NZ_CP043626.1"/>
</dbReference>
<dbReference type="OrthoDB" id="7020961at2"/>
<evidence type="ECO:0000313" key="2">
    <source>
        <dbReference type="Proteomes" id="UP000326659"/>
    </source>
</evidence>
<organism evidence="1 2">
    <name type="scientific">Pseudomonas denitrificans</name>
    <dbReference type="NCBI Taxonomy" id="43306"/>
    <lineage>
        <taxon>Bacteria</taxon>
        <taxon>Pseudomonadati</taxon>
        <taxon>Pseudomonadota</taxon>
        <taxon>Gammaproteobacteria</taxon>
        <taxon>Pseudomonadales</taxon>
        <taxon>Pseudomonadaceae</taxon>
        <taxon>Halopseudomonas</taxon>
    </lineage>
</organism>
<dbReference type="Proteomes" id="UP000326659">
    <property type="component" value="Chromosome"/>
</dbReference>